<name>A0ABS4AGF7_9PROT</name>
<dbReference type="InterPro" id="IPR001789">
    <property type="entry name" value="Sig_transdc_resp-reg_receiver"/>
</dbReference>
<reference evidence="3 4" key="1">
    <citation type="submission" date="2021-03" db="EMBL/GenBank/DDBJ databases">
        <authorList>
            <person name="So Y."/>
        </authorList>
    </citation>
    <scope>NUCLEOTIDE SEQUENCE [LARGE SCALE GENOMIC DNA]</scope>
    <source>
        <strain evidence="3 4">SSH11</strain>
    </source>
</reference>
<feature type="domain" description="Response regulatory" evidence="2">
    <location>
        <begin position="106"/>
        <end position="223"/>
    </location>
</feature>
<dbReference type="PANTHER" id="PTHR42872">
    <property type="entry name" value="PROTEIN-GLUTAMATE METHYLESTERASE/PROTEIN-GLUTAMINE GLUTAMINASE"/>
    <property type="match status" value="1"/>
</dbReference>
<dbReference type="Pfam" id="PF00072">
    <property type="entry name" value="Response_reg"/>
    <property type="match status" value="1"/>
</dbReference>
<evidence type="ECO:0000313" key="3">
    <source>
        <dbReference type="EMBL" id="MBP0446088.1"/>
    </source>
</evidence>
<comment type="caution">
    <text evidence="3">The sequence shown here is derived from an EMBL/GenBank/DDBJ whole genome shotgun (WGS) entry which is preliminary data.</text>
</comment>
<organism evidence="3 4">
    <name type="scientific">Pararoseomonas baculiformis</name>
    <dbReference type="NCBI Taxonomy" id="2820812"/>
    <lineage>
        <taxon>Bacteria</taxon>
        <taxon>Pseudomonadati</taxon>
        <taxon>Pseudomonadota</taxon>
        <taxon>Alphaproteobacteria</taxon>
        <taxon>Acetobacterales</taxon>
        <taxon>Acetobacteraceae</taxon>
        <taxon>Pararoseomonas</taxon>
    </lineage>
</organism>
<dbReference type="SUPFAM" id="SSF52172">
    <property type="entry name" value="CheY-like"/>
    <property type="match status" value="1"/>
</dbReference>
<dbReference type="RefSeq" id="WP_209380362.1">
    <property type="nucleotide sequence ID" value="NZ_JAGIZB010000014.1"/>
</dbReference>
<sequence>MSGRALDAELLSFFLPEWEAEAARLAAGGDEAAQRRSLDALRGLASGAEIESLRGALRALDPLPDPFDAAATAAALSAHARAVVAAGRDLPFTEPSAPADGRDAVRTLVVDDSAMMRRLVRESLAADPAFAVVAEAADGREALERIAGQSPELILLDIEMPVLDGLGVLREWALSGTGAVVVVSSAAVPGGEVATEARRLGASAVVGKPSGAFSPDLGERQGEAIRRAARRAVGLPPHGGAA</sequence>
<dbReference type="SMART" id="SM00448">
    <property type="entry name" value="REC"/>
    <property type="match status" value="1"/>
</dbReference>
<dbReference type="EMBL" id="JAGIZB010000014">
    <property type="protein sequence ID" value="MBP0446088.1"/>
    <property type="molecule type" value="Genomic_DNA"/>
</dbReference>
<feature type="modified residue" description="4-aspartylphosphate" evidence="1">
    <location>
        <position position="157"/>
    </location>
</feature>
<evidence type="ECO:0000313" key="4">
    <source>
        <dbReference type="Proteomes" id="UP000681594"/>
    </source>
</evidence>
<dbReference type="Proteomes" id="UP000681594">
    <property type="component" value="Unassembled WGS sequence"/>
</dbReference>
<accession>A0ABS4AGF7</accession>
<dbReference type="PANTHER" id="PTHR42872:SF6">
    <property type="entry name" value="PROTEIN-GLUTAMATE METHYLESTERASE_PROTEIN-GLUTAMINE GLUTAMINASE"/>
    <property type="match status" value="1"/>
</dbReference>
<dbReference type="PROSITE" id="PS50110">
    <property type="entry name" value="RESPONSE_REGULATORY"/>
    <property type="match status" value="1"/>
</dbReference>
<evidence type="ECO:0000256" key="1">
    <source>
        <dbReference type="PROSITE-ProRule" id="PRU00169"/>
    </source>
</evidence>
<dbReference type="InterPro" id="IPR011006">
    <property type="entry name" value="CheY-like_superfamily"/>
</dbReference>
<gene>
    <name evidence="3" type="ORF">J8J14_15040</name>
</gene>
<protein>
    <submittedName>
        <fullName evidence="3">Response regulator</fullName>
    </submittedName>
</protein>
<keyword evidence="1" id="KW-0597">Phosphoprotein</keyword>
<evidence type="ECO:0000259" key="2">
    <source>
        <dbReference type="PROSITE" id="PS50110"/>
    </source>
</evidence>
<dbReference type="Gene3D" id="3.40.50.2300">
    <property type="match status" value="1"/>
</dbReference>
<dbReference type="CDD" id="cd17541">
    <property type="entry name" value="REC_CheB-like"/>
    <property type="match status" value="1"/>
</dbReference>
<proteinExistence type="predicted"/>
<keyword evidence="4" id="KW-1185">Reference proteome</keyword>